<dbReference type="AlphaFoldDB" id="A0A6J6KY56"/>
<dbReference type="InterPro" id="IPR054058">
    <property type="entry name" value="HTH_67"/>
</dbReference>
<dbReference type="Pfam" id="PF21863">
    <property type="entry name" value="HTH_67"/>
    <property type="match status" value="1"/>
</dbReference>
<accession>A0A6J6KY56</accession>
<reference evidence="2" key="1">
    <citation type="submission" date="2020-05" db="EMBL/GenBank/DDBJ databases">
        <authorList>
            <person name="Chiriac C."/>
            <person name="Salcher M."/>
            <person name="Ghai R."/>
            <person name="Kavagutti S V."/>
        </authorList>
    </citation>
    <scope>NUCLEOTIDE SEQUENCE</scope>
</reference>
<dbReference type="NCBIfam" id="NF047719">
    <property type="entry name" value="SCO6745_fam_HTH"/>
    <property type="match status" value="1"/>
</dbReference>
<sequence length="291" mass="31361">MPYPSSIARTMWSTSEPFVATGLICKESLFSITELGVPKGAAFFAVRGAPMGAANPAIFAAAFHGFALERLREGLIAAWEATTPTSVIESTHAAIPAMADRVFGDSQNLHEIDRAGSLLAQLVAQLDVSGRPLAAGNKAVPSPAEPWAKLWRAWNTLREYRGDAHVASLVANNLTADEAQVLSATWGAAKYDVELLRTTRGLDDARWEAAQMQLAARGLLESQGNISASGSRMRDDIELRTDEACMHAWNQLSTGDLEFVRDCTYRLSSHIIEAGLFPVRSAVGAPWPPSI</sequence>
<evidence type="ECO:0000313" key="2">
    <source>
        <dbReference type="EMBL" id="CAB4654700.1"/>
    </source>
</evidence>
<protein>
    <submittedName>
        <fullName evidence="2">Unannotated protein</fullName>
    </submittedName>
</protein>
<dbReference type="EMBL" id="CAEZVB010000012">
    <property type="protein sequence ID" value="CAB4616971.1"/>
    <property type="molecule type" value="Genomic_DNA"/>
</dbReference>
<organism evidence="2">
    <name type="scientific">freshwater metagenome</name>
    <dbReference type="NCBI Taxonomy" id="449393"/>
    <lineage>
        <taxon>unclassified sequences</taxon>
        <taxon>metagenomes</taxon>
        <taxon>ecological metagenomes</taxon>
    </lineage>
</organism>
<dbReference type="EMBL" id="CAEZWR010000010">
    <property type="protein sequence ID" value="CAB4654700.1"/>
    <property type="molecule type" value="Genomic_DNA"/>
</dbReference>
<name>A0A6J6KY56_9ZZZZ</name>
<evidence type="ECO:0000313" key="3">
    <source>
        <dbReference type="EMBL" id="CAB4903488.1"/>
    </source>
</evidence>
<dbReference type="EMBL" id="CAFBMO010000017">
    <property type="protein sequence ID" value="CAB4903488.1"/>
    <property type="molecule type" value="Genomic_DNA"/>
</dbReference>
<proteinExistence type="predicted"/>
<evidence type="ECO:0000313" key="1">
    <source>
        <dbReference type="EMBL" id="CAB4616971.1"/>
    </source>
</evidence>
<gene>
    <name evidence="1" type="ORF">UFOPK1908_00450</name>
    <name evidence="2" type="ORF">UFOPK2282_00146</name>
    <name evidence="3" type="ORF">UFOPK3576_00604</name>
</gene>